<dbReference type="AlphaFoldDB" id="A0A1W1CDD5"/>
<gene>
    <name evidence="2" type="ORF">MNB_SV-12-2040</name>
</gene>
<name>A0A1W1CDD5_9ZZZZ</name>
<keyword evidence="1 2" id="KW-0378">Hydrolase</keyword>
<dbReference type="PIRSF" id="PIRSF016557">
    <property type="entry name" value="Caps_synth_CpsB"/>
    <property type="match status" value="1"/>
</dbReference>
<evidence type="ECO:0000256" key="1">
    <source>
        <dbReference type="ARBA" id="ARBA00022801"/>
    </source>
</evidence>
<dbReference type="PANTHER" id="PTHR39181:SF1">
    <property type="entry name" value="TYROSINE-PROTEIN PHOSPHATASE YWQE"/>
    <property type="match status" value="1"/>
</dbReference>
<dbReference type="EMBL" id="FPHE01000128">
    <property type="protein sequence ID" value="SFV63757.1"/>
    <property type="molecule type" value="Genomic_DNA"/>
</dbReference>
<reference evidence="2" key="1">
    <citation type="submission" date="2016-10" db="EMBL/GenBank/DDBJ databases">
        <authorList>
            <person name="de Groot N.N."/>
        </authorList>
    </citation>
    <scope>NUCLEOTIDE SEQUENCE</scope>
</reference>
<dbReference type="Gene3D" id="3.20.20.140">
    <property type="entry name" value="Metal-dependent hydrolases"/>
    <property type="match status" value="1"/>
</dbReference>
<evidence type="ECO:0000313" key="2">
    <source>
        <dbReference type="EMBL" id="SFV63757.1"/>
    </source>
</evidence>
<dbReference type="Pfam" id="PF19567">
    <property type="entry name" value="CpsB_CapC"/>
    <property type="match status" value="1"/>
</dbReference>
<dbReference type="InterPro" id="IPR016667">
    <property type="entry name" value="Caps_polysacc_synth_CpsB/CapC"/>
</dbReference>
<dbReference type="InterPro" id="IPR016195">
    <property type="entry name" value="Pol/histidinol_Pase-like"/>
</dbReference>
<dbReference type="PANTHER" id="PTHR39181">
    <property type="entry name" value="TYROSINE-PROTEIN PHOSPHATASE YWQE"/>
    <property type="match status" value="1"/>
</dbReference>
<organism evidence="2">
    <name type="scientific">hydrothermal vent metagenome</name>
    <dbReference type="NCBI Taxonomy" id="652676"/>
    <lineage>
        <taxon>unclassified sequences</taxon>
        <taxon>metagenomes</taxon>
        <taxon>ecological metagenomes</taxon>
    </lineage>
</organism>
<dbReference type="GO" id="GO:0004725">
    <property type="term" value="F:protein tyrosine phosphatase activity"/>
    <property type="evidence" value="ECO:0007669"/>
    <property type="project" value="UniProtKB-EC"/>
</dbReference>
<sequence>MFSLFSKTATRTPVDIHSHLIPNIDDGAKDIENSIELIKELQKMGYKKLITTPHVSDMFPNSTEEILKGYRYLKDELNKREIEIELEVAAEYYVDKNFENLLEKDNILSFGEEKYLLFELSYFTPPHDLNNLIYEIKLKGYTPVLAHPERYIYLHDDFNRYIDIKEMGLLFQINLVSMVGYYNGGIKTVAKQLIQNGMVDFIGSDTHHMTHIKALKKSFNQALYKKIFKYNTILNDTI</sequence>
<dbReference type="EC" id="3.1.3.48" evidence="2"/>
<proteinExistence type="predicted"/>
<dbReference type="SUPFAM" id="SSF89550">
    <property type="entry name" value="PHP domain-like"/>
    <property type="match status" value="1"/>
</dbReference>
<accession>A0A1W1CDD5</accession>
<protein>
    <submittedName>
        <fullName evidence="2">Capsular polysaccharide synthesis enzyme Cap8C Manganese-dependent protein-tyrosine phosphatase</fullName>
        <ecNumber evidence="2">3.1.3.48</ecNumber>
    </submittedName>
</protein>
<dbReference type="GO" id="GO:0030145">
    <property type="term" value="F:manganese ion binding"/>
    <property type="evidence" value="ECO:0007669"/>
    <property type="project" value="InterPro"/>
</dbReference>